<gene>
    <name evidence="1" type="ORF">Bca52824_011680</name>
</gene>
<comment type="caution">
    <text evidence="1">The sequence shown here is derived from an EMBL/GenBank/DDBJ whole genome shotgun (WGS) entry which is preliminary data.</text>
</comment>
<dbReference type="EMBL" id="JAAMPC010000003">
    <property type="protein sequence ID" value="KAG2318467.1"/>
    <property type="molecule type" value="Genomic_DNA"/>
</dbReference>
<protein>
    <submittedName>
        <fullName evidence="1">Uncharacterized protein</fullName>
    </submittedName>
</protein>
<proteinExistence type="predicted"/>
<evidence type="ECO:0000313" key="2">
    <source>
        <dbReference type="Proteomes" id="UP000886595"/>
    </source>
</evidence>
<dbReference type="Proteomes" id="UP000886595">
    <property type="component" value="Unassembled WGS sequence"/>
</dbReference>
<dbReference type="AlphaFoldDB" id="A0A8X7VWD2"/>
<evidence type="ECO:0000313" key="1">
    <source>
        <dbReference type="EMBL" id="KAG2318467.1"/>
    </source>
</evidence>
<dbReference type="OrthoDB" id="10357435at2759"/>
<keyword evidence="2" id="KW-1185">Reference proteome</keyword>
<sequence length="98" mass="10899">MANKLDAMSSETDILSQEEHLVVIEASLKTMKDICVFLTDAKLCELRPLVGAAYAVALAEQLKRDFKAHYGVSKVLTLTMAHLDIAWNNVKQLRPSEP</sequence>
<organism evidence="1 2">
    <name type="scientific">Brassica carinata</name>
    <name type="common">Ethiopian mustard</name>
    <name type="synonym">Abyssinian cabbage</name>
    <dbReference type="NCBI Taxonomy" id="52824"/>
    <lineage>
        <taxon>Eukaryota</taxon>
        <taxon>Viridiplantae</taxon>
        <taxon>Streptophyta</taxon>
        <taxon>Embryophyta</taxon>
        <taxon>Tracheophyta</taxon>
        <taxon>Spermatophyta</taxon>
        <taxon>Magnoliopsida</taxon>
        <taxon>eudicotyledons</taxon>
        <taxon>Gunneridae</taxon>
        <taxon>Pentapetalae</taxon>
        <taxon>rosids</taxon>
        <taxon>malvids</taxon>
        <taxon>Brassicales</taxon>
        <taxon>Brassicaceae</taxon>
        <taxon>Brassiceae</taxon>
        <taxon>Brassica</taxon>
    </lineage>
</organism>
<name>A0A8X7VWD2_BRACI</name>
<accession>A0A8X7VWD2</accession>
<reference evidence="1 2" key="1">
    <citation type="submission" date="2020-02" db="EMBL/GenBank/DDBJ databases">
        <authorList>
            <person name="Ma Q."/>
            <person name="Huang Y."/>
            <person name="Song X."/>
            <person name="Pei D."/>
        </authorList>
    </citation>
    <scope>NUCLEOTIDE SEQUENCE [LARGE SCALE GENOMIC DNA]</scope>
    <source>
        <strain evidence="1">Sxm20200214</strain>
        <tissue evidence="1">Leaf</tissue>
    </source>
</reference>